<dbReference type="InterPro" id="IPR009664">
    <property type="entry name" value="Ppnp"/>
</dbReference>
<dbReference type="GO" id="GO:0047975">
    <property type="term" value="F:guanosine phosphorylase activity"/>
    <property type="evidence" value="ECO:0007669"/>
    <property type="project" value="RHEA"/>
</dbReference>
<dbReference type="PANTHER" id="PTHR36540">
    <property type="entry name" value="PYRIMIDINE/PURINE NUCLEOSIDE PHOSPHORYLASE"/>
    <property type="match status" value="1"/>
</dbReference>
<dbReference type="GO" id="GO:0009032">
    <property type="term" value="F:thymidine phosphorylase activity"/>
    <property type="evidence" value="ECO:0007669"/>
    <property type="project" value="RHEA"/>
</dbReference>
<comment type="catalytic activity">
    <reaction evidence="3">
        <text>a purine D-ribonucleoside + phosphate = a purine nucleobase + alpha-D-ribose 1-phosphate</text>
        <dbReference type="Rhea" id="RHEA:19805"/>
        <dbReference type="ChEBI" id="CHEBI:26386"/>
        <dbReference type="ChEBI" id="CHEBI:43474"/>
        <dbReference type="ChEBI" id="CHEBI:57720"/>
        <dbReference type="ChEBI" id="CHEBI:142355"/>
        <dbReference type="EC" id="2.4.2.1"/>
    </reaction>
</comment>
<reference evidence="4 5" key="1">
    <citation type="submission" date="2017-02" db="EMBL/GenBank/DDBJ databases">
        <title>Pseudoalteromonas ulvae TC14 Genome.</title>
        <authorList>
            <person name="Molmeret M."/>
        </authorList>
    </citation>
    <scope>NUCLEOTIDE SEQUENCE [LARGE SCALE GENOMIC DNA]</scope>
    <source>
        <strain evidence="4">TC14</strain>
    </source>
</reference>
<comment type="function">
    <text evidence="3">Catalyzes the phosphorolysis of diverse nucleosides, yielding D-ribose 1-phosphate and the respective free bases. Can use uridine, adenosine, guanosine, cytidine, thymidine, inosine and xanthosine as substrates. Also catalyzes the reverse reactions.</text>
</comment>
<dbReference type="GO" id="GO:0005829">
    <property type="term" value="C:cytosol"/>
    <property type="evidence" value="ECO:0007669"/>
    <property type="project" value="TreeGrafter"/>
</dbReference>
<dbReference type="HAMAP" id="MF_01537">
    <property type="entry name" value="Nucleos_phosphorylase_PpnP"/>
    <property type="match status" value="1"/>
</dbReference>
<keyword evidence="5" id="KW-1185">Reference proteome</keyword>
<dbReference type="GO" id="GO:0004731">
    <property type="term" value="F:purine-nucleoside phosphorylase activity"/>
    <property type="evidence" value="ECO:0007669"/>
    <property type="project" value="UniProtKB-UniRule"/>
</dbReference>
<comment type="catalytic activity">
    <reaction evidence="3">
        <text>adenosine + phosphate = alpha-D-ribose 1-phosphate + adenine</text>
        <dbReference type="Rhea" id="RHEA:27642"/>
        <dbReference type="ChEBI" id="CHEBI:16335"/>
        <dbReference type="ChEBI" id="CHEBI:16708"/>
        <dbReference type="ChEBI" id="CHEBI:43474"/>
        <dbReference type="ChEBI" id="CHEBI:57720"/>
        <dbReference type="EC" id="2.4.2.1"/>
    </reaction>
</comment>
<keyword evidence="1 3" id="KW-0328">Glycosyltransferase</keyword>
<dbReference type="Pfam" id="PF06865">
    <property type="entry name" value="Ppnp"/>
    <property type="match status" value="1"/>
</dbReference>
<organism evidence="4 5">
    <name type="scientific">Pseudoalteromonas ulvae</name>
    <dbReference type="NCBI Taxonomy" id="107327"/>
    <lineage>
        <taxon>Bacteria</taxon>
        <taxon>Pseudomonadati</taxon>
        <taxon>Pseudomonadota</taxon>
        <taxon>Gammaproteobacteria</taxon>
        <taxon>Alteromonadales</taxon>
        <taxon>Pseudoalteromonadaceae</taxon>
        <taxon>Pseudoalteromonas</taxon>
    </lineage>
</organism>
<dbReference type="InterPro" id="IPR011051">
    <property type="entry name" value="RmlC_Cupin_sf"/>
</dbReference>
<dbReference type="EC" id="2.4.2.1" evidence="3"/>
<dbReference type="GO" id="GO:0004850">
    <property type="term" value="F:uridine phosphorylase activity"/>
    <property type="evidence" value="ECO:0007669"/>
    <property type="project" value="RHEA"/>
</dbReference>
<evidence type="ECO:0000313" key="5">
    <source>
        <dbReference type="Proteomes" id="UP000194841"/>
    </source>
</evidence>
<dbReference type="SUPFAM" id="SSF51182">
    <property type="entry name" value="RmlC-like cupins"/>
    <property type="match status" value="1"/>
</dbReference>
<dbReference type="RefSeq" id="WP_086742299.1">
    <property type="nucleotide sequence ID" value="NZ_MWPV01000001.1"/>
</dbReference>
<dbReference type="CDD" id="cd20296">
    <property type="entry name" value="cupin_PpnP-like"/>
    <property type="match status" value="1"/>
</dbReference>
<evidence type="ECO:0000256" key="2">
    <source>
        <dbReference type="ARBA" id="ARBA00022679"/>
    </source>
</evidence>
<dbReference type="PANTHER" id="PTHR36540:SF1">
    <property type="entry name" value="PYRIMIDINE_PURINE NUCLEOSIDE PHOSPHORYLASE"/>
    <property type="match status" value="1"/>
</dbReference>
<keyword evidence="2 3" id="KW-0808">Transferase</keyword>
<comment type="catalytic activity">
    <reaction evidence="3">
        <text>inosine + phosphate = alpha-D-ribose 1-phosphate + hypoxanthine</text>
        <dbReference type="Rhea" id="RHEA:27646"/>
        <dbReference type="ChEBI" id="CHEBI:17368"/>
        <dbReference type="ChEBI" id="CHEBI:17596"/>
        <dbReference type="ChEBI" id="CHEBI:43474"/>
        <dbReference type="ChEBI" id="CHEBI:57720"/>
        <dbReference type="EC" id="2.4.2.1"/>
    </reaction>
</comment>
<comment type="catalytic activity">
    <reaction evidence="3">
        <text>thymidine + phosphate = 2-deoxy-alpha-D-ribose 1-phosphate + thymine</text>
        <dbReference type="Rhea" id="RHEA:16037"/>
        <dbReference type="ChEBI" id="CHEBI:17748"/>
        <dbReference type="ChEBI" id="CHEBI:17821"/>
        <dbReference type="ChEBI" id="CHEBI:43474"/>
        <dbReference type="ChEBI" id="CHEBI:57259"/>
        <dbReference type="EC" id="2.4.2.2"/>
    </reaction>
</comment>
<dbReference type="FunFam" id="2.60.120.10:FF:000016">
    <property type="entry name" value="Pyrimidine/purine nucleoside phosphorylase"/>
    <property type="match status" value="1"/>
</dbReference>
<comment type="catalytic activity">
    <reaction evidence="3">
        <text>xanthosine + phosphate = alpha-D-ribose 1-phosphate + xanthine</text>
        <dbReference type="Rhea" id="RHEA:27638"/>
        <dbReference type="ChEBI" id="CHEBI:17712"/>
        <dbReference type="ChEBI" id="CHEBI:18107"/>
        <dbReference type="ChEBI" id="CHEBI:43474"/>
        <dbReference type="ChEBI" id="CHEBI:57720"/>
        <dbReference type="EC" id="2.4.2.1"/>
    </reaction>
</comment>
<protein>
    <recommendedName>
        <fullName evidence="3">Pyrimidine/purine nucleoside phosphorylase</fullName>
        <ecNumber evidence="3">2.4.2.1</ecNumber>
        <ecNumber evidence="3">2.4.2.2</ecNumber>
    </recommendedName>
    <alternativeName>
        <fullName evidence="3">Adenosine phosphorylase</fullName>
    </alternativeName>
    <alternativeName>
        <fullName evidence="3">Cytidine phosphorylase</fullName>
    </alternativeName>
    <alternativeName>
        <fullName evidence="3">Guanosine phosphorylase</fullName>
    </alternativeName>
    <alternativeName>
        <fullName evidence="3">Inosine phosphorylase</fullName>
    </alternativeName>
    <alternativeName>
        <fullName evidence="3">Thymidine phosphorylase</fullName>
    </alternativeName>
    <alternativeName>
        <fullName evidence="3">Uridine phosphorylase</fullName>
    </alternativeName>
    <alternativeName>
        <fullName evidence="3">Xanthosine phosphorylase</fullName>
    </alternativeName>
</protein>
<dbReference type="EC" id="2.4.2.2" evidence="3"/>
<comment type="catalytic activity">
    <reaction evidence="3">
        <text>uridine + phosphate = alpha-D-ribose 1-phosphate + uracil</text>
        <dbReference type="Rhea" id="RHEA:24388"/>
        <dbReference type="ChEBI" id="CHEBI:16704"/>
        <dbReference type="ChEBI" id="CHEBI:17568"/>
        <dbReference type="ChEBI" id="CHEBI:43474"/>
        <dbReference type="ChEBI" id="CHEBI:57720"/>
        <dbReference type="EC" id="2.4.2.2"/>
    </reaction>
</comment>
<dbReference type="Gene3D" id="2.60.120.10">
    <property type="entry name" value="Jelly Rolls"/>
    <property type="match status" value="1"/>
</dbReference>
<comment type="catalytic activity">
    <reaction evidence="3">
        <text>guanosine + phosphate = alpha-D-ribose 1-phosphate + guanine</text>
        <dbReference type="Rhea" id="RHEA:13233"/>
        <dbReference type="ChEBI" id="CHEBI:16235"/>
        <dbReference type="ChEBI" id="CHEBI:16750"/>
        <dbReference type="ChEBI" id="CHEBI:43474"/>
        <dbReference type="ChEBI" id="CHEBI:57720"/>
        <dbReference type="EC" id="2.4.2.1"/>
    </reaction>
</comment>
<gene>
    <name evidence="3" type="primary">ppnP</name>
    <name evidence="4" type="ORF">B1199_01170</name>
</gene>
<dbReference type="Proteomes" id="UP000194841">
    <property type="component" value="Unassembled WGS sequence"/>
</dbReference>
<evidence type="ECO:0000256" key="1">
    <source>
        <dbReference type="ARBA" id="ARBA00022676"/>
    </source>
</evidence>
<dbReference type="EMBL" id="MWPV01000001">
    <property type="protein sequence ID" value="OUL58923.1"/>
    <property type="molecule type" value="Genomic_DNA"/>
</dbReference>
<proteinExistence type="inferred from homology"/>
<comment type="catalytic activity">
    <reaction evidence="3">
        <text>cytidine + phosphate = cytosine + alpha-D-ribose 1-phosphate</text>
        <dbReference type="Rhea" id="RHEA:52540"/>
        <dbReference type="ChEBI" id="CHEBI:16040"/>
        <dbReference type="ChEBI" id="CHEBI:17562"/>
        <dbReference type="ChEBI" id="CHEBI:43474"/>
        <dbReference type="ChEBI" id="CHEBI:57720"/>
        <dbReference type="EC" id="2.4.2.2"/>
    </reaction>
</comment>
<comment type="similarity">
    <text evidence="3">Belongs to the nucleoside phosphorylase PpnP family.</text>
</comment>
<dbReference type="InterPro" id="IPR014710">
    <property type="entry name" value="RmlC-like_jellyroll"/>
</dbReference>
<evidence type="ECO:0000256" key="3">
    <source>
        <dbReference type="HAMAP-Rule" id="MF_01537"/>
    </source>
</evidence>
<name>A0A244CTI8_PSEDV</name>
<dbReference type="AlphaFoldDB" id="A0A244CTI8"/>
<dbReference type="OrthoDB" id="9793848at2"/>
<accession>A0A244CTI8</accession>
<sequence>MEQFECVKVGKVANVYFDGQVTSRTVTFKDGSRKTLGIMQPGEYEFATSLAEVMEITQGQLEVLLPEQTQWQAIRAGELFEIAAHQTFKVKVHTITDYCCSYFE</sequence>
<evidence type="ECO:0000313" key="4">
    <source>
        <dbReference type="EMBL" id="OUL58923.1"/>
    </source>
</evidence>
<comment type="caution">
    <text evidence="4">The sequence shown here is derived from an EMBL/GenBank/DDBJ whole genome shotgun (WGS) entry which is preliminary data.</text>
</comment>